<accession>A0A0F2DDR3</accession>
<dbReference type="PATRIC" id="fig|28037.212.peg.447"/>
<comment type="caution">
    <text evidence="1">The sequence shown here is derived from an EMBL/GenBank/DDBJ whole genome shotgun (WGS) entry which is preliminary data.</text>
</comment>
<dbReference type="EMBL" id="JYGP01000002">
    <property type="protein sequence ID" value="KJQ68120.1"/>
    <property type="molecule type" value="Genomic_DNA"/>
</dbReference>
<proteinExistence type="predicted"/>
<evidence type="ECO:0000313" key="2">
    <source>
        <dbReference type="Proteomes" id="UP000033538"/>
    </source>
</evidence>
<dbReference type="Proteomes" id="UP000033538">
    <property type="component" value="Unassembled WGS sequence"/>
</dbReference>
<sequence>MKKLKEFNKTELNDLKFSLVMNGIKKHFTVFDYMDELVSEYNLDKEEQGILPTLFKEVYDYFNAD</sequence>
<name>A0A0F2DDR3_STRMT</name>
<gene>
    <name evidence="1" type="ORF">TZ90_00484</name>
</gene>
<reference evidence="1 2" key="1">
    <citation type="submission" date="2015-02" db="EMBL/GenBank/DDBJ databases">
        <title>Evolution of amylase-binding proteins of oral streptococcal species.</title>
        <authorList>
            <person name="Haase E.M."/>
        </authorList>
    </citation>
    <scope>NUCLEOTIDE SEQUENCE [LARGE SCALE GENOMIC DNA]</scope>
    <source>
        <strain evidence="1 2">OT25</strain>
    </source>
</reference>
<organism evidence="1 2">
    <name type="scientific">Streptococcus mitis</name>
    <dbReference type="NCBI Taxonomy" id="28037"/>
    <lineage>
        <taxon>Bacteria</taxon>
        <taxon>Bacillati</taxon>
        <taxon>Bacillota</taxon>
        <taxon>Bacilli</taxon>
        <taxon>Lactobacillales</taxon>
        <taxon>Streptococcaceae</taxon>
        <taxon>Streptococcus</taxon>
        <taxon>Streptococcus mitis group</taxon>
    </lineage>
</organism>
<evidence type="ECO:0000313" key="1">
    <source>
        <dbReference type="EMBL" id="KJQ68120.1"/>
    </source>
</evidence>
<dbReference type="AlphaFoldDB" id="A0A0F2DDR3"/>
<protein>
    <submittedName>
        <fullName evidence="1">Uncharacterized protein</fullName>
    </submittedName>
</protein>